<evidence type="ECO:0000313" key="1">
    <source>
        <dbReference type="EMBL" id="KAF2667340.1"/>
    </source>
</evidence>
<accession>A0A6A6U5Y8</accession>
<organism evidence="1 2">
    <name type="scientific">Microthyrium microscopicum</name>
    <dbReference type="NCBI Taxonomy" id="703497"/>
    <lineage>
        <taxon>Eukaryota</taxon>
        <taxon>Fungi</taxon>
        <taxon>Dikarya</taxon>
        <taxon>Ascomycota</taxon>
        <taxon>Pezizomycotina</taxon>
        <taxon>Dothideomycetes</taxon>
        <taxon>Dothideomycetes incertae sedis</taxon>
        <taxon>Microthyriales</taxon>
        <taxon>Microthyriaceae</taxon>
        <taxon>Microthyrium</taxon>
    </lineage>
</organism>
<gene>
    <name evidence="1" type="ORF">BT63DRAFT_426236</name>
</gene>
<name>A0A6A6U5Y8_9PEZI</name>
<sequence>MNSTQAAIVQAVRQYYKFLTTLYLEESKVVEPPPGGWPSITPQVLKGLGKCDQIITMLRHLPYICSTTANHHESAQTSAECYFADWNLISQKLSEGFLSIDVVKSLTEPNIINSPYVIGLTCGARSNTTFLLDINLGRMIFYQHRGWVGTGVSHFFEILKNEFMKLNSKTKVLNGYRKDSPNALAAIEKVRGIYREHGWPKIEQFDKRKCLAAIEAATWDIDWKKLLGGAV</sequence>
<dbReference type="Proteomes" id="UP000799302">
    <property type="component" value="Unassembled WGS sequence"/>
</dbReference>
<dbReference type="AlphaFoldDB" id="A0A6A6U5Y8"/>
<dbReference type="EMBL" id="MU004237">
    <property type="protein sequence ID" value="KAF2667340.1"/>
    <property type="molecule type" value="Genomic_DNA"/>
</dbReference>
<protein>
    <submittedName>
        <fullName evidence="1">Uncharacterized protein</fullName>
    </submittedName>
</protein>
<reference evidence="1" key="1">
    <citation type="journal article" date="2020" name="Stud. Mycol.">
        <title>101 Dothideomycetes genomes: a test case for predicting lifestyles and emergence of pathogens.</title>
        <authorList>
            <person name="Haridas S."/>
            <person name="Albert R."/>
            <person name="Binder M."/>
            <person name="Bloem J."/>
            <person name="Labutti K."/>
            <person name="Salamov A."/>
            <person name="Andreopoulos B."/>
            <person name="Baker S."/>
            <person name="Barry K."/>
            <person name="Bills G."/>
            <person name="Bluhm B."/>
            <person name="Cannon C."/>
            <person name="Castanera R."/>
            <person name="Culley D."/>
            <person name="Daum C."/>
            <person name="Ezra D."/>
            <person name="Gonzalez J."/>
            <person name="Henrissat B."/>
            <person name="Kuo A."/>
            <person name="Liang C."/>
            <person name="Lipzen A."/>
            <person name="Lutzoni F."/>
            <person name="Magnuson J."/>
            <person name="Mondo S."/>
            <person name="Nolan M."/>
            <person name="Ohm R."/>
            <person name="Pangilinan J."/>
            <person name="Park H.-J."/>
            <person name="Ramirez L."/>
            <person name="Alfaro M."/>
            <person name="Sun H."/>
            <person name="Tritt A."/>
            <person name="Yoshinaga Y."/>
            <person name="Zwiers L.-H."/>
            <person name="Turgeon B."/>
            <person name="Goodwin S."/>
            <person name="Spatafora J."/>
            <person name="Crous P."/>
            <person name="Grigoriev I."/>
        </authorList>
    </citation>
    <scope>NUCLEOTIDE SEQUENCE</scope>
    <source>
        <strain evidence="1">CBS 115976</strain>
    </source>
</reference>
<evidence type="ECO:0000313" key="2">
    <source>
        <dbReference type="Proteomes" id="UP000799302"/>
    </source>
</evidence>
<dbReference type="OrthoDB" id="5343383at2759"/>
<keyword evidence="2" id="KW-1185">Reference proteome</keyword>
<proteinExistence type="predicted"/>